<keyword evidence="3" id="KW-1185">Reference proteome</keyword>
<feature type="compositionally biased region" description="Polar residues" evidence="1">
    <location>
        <begin position="411"/>
        <end position="423"/>
    </location>
</feature>
<evidence type="ECO:0000313" key="3">
    <source>
        <dbReference type="Proteomes" id="UP000069272"/>
    </source>
</evidence>
<evidence type="ECO:0000313" key="2">
    <source>
        <dbReference type="EnsemblMetazoa" id="AALB003552-PA"/>
    </source>
</evidence>
<reference evidence="2 3" key="1">
    <citation type="journal article" date="2017" name="G3 (Bethesda)">
        <title>The Physical Genome Mapping of Anopheles albimanus Corrected Scaffold Misassemblies and Identified Interarm Rearrangements in Genus Anopheles.</title>
        <authorList>
            <person name="Artemov G.N."/>
            <person name="Peery A.N."/>
            <person name="Jiang X."/>
            <person name="Tu Z."/>
            <person name="Stegniy V.N."/>
            <person name="Sharakhova M.V."/>
            <person name="Sharakhov I.V."/>
        </authorList>
    </citation>
    <scope>NUCLEOTIDE SEQUENCE [LARGE SCALE GENOMIC DNA]</scope>
    <source>
        <strain evidence="2 3">ALBI9_A</strain>
    </source>
</reference>
<dbReference type="VEuPathDB" id="VectorBase:AALB003552"/>
<feature type="compositionally biased region" description="Basic and acidic residues" evidence="1">
    <location>
        <begin position="322"/>
        <end position="331"/>
    </location>
</feature>
<dbReference type="EnsemblMetazoa" id="AALB003552-RA">
    <property type="protein sequence ID" value="AALB003552-PA"/>
    <property type="gene ID" value="AALB003552"/>
</dbReference>
<feature type="region of interest" description="Disordered" evidence="1">
    <location>
        <begin position="221"/>
        <end position="430"/>
    </location>
</feature>
<proteinExistence type="predicted"/>
<name>A0A182FAM3_ANOAL</name>
<sequence>MAASHLIEKLKFGERYILADIVVVPLSVPQNAVSDEEHAAAARNKYLTRDVWQSFVYTRLYDLFRRHLPEHGQDVNKDSPFQLNQEYRLHCKDRPYLQMKYNFRDKHFRNTLNGLFREKSSALHDSCVYVEISDQGQVLFNKIDDREKTVLRLVKEIDELKAAHASLADAKSTERRAGAGSLEYEEYHPEPVSKNGVEKVGKEHTSTIEYVPATINGQSIATKRTYKPSKIGSRAKTDAHPEPDPYTPDTTDRKPPNVLYVPSSHSPKEPPATSTSAKRERNLFGSDDEEYDPAGGQESGEELVGKSGSDKDMFADDTSPPPEKRLKEGRTLKKGHSSNSVGSSINKREVLHRHSKQITRNLVEAVEEEKRRTKGSPNVHDPPLASESTSKISLKLKNGVRKKKDIRKQDPGSQPSSGKSGNGTVEKLIGQKQQPTVEVLDCMNMSNEEIIDSFNCFKEELRDIFYRYKDLTERHWKTSSEVCYYTDVTNVVDEEQKLLMLEHLEEAFVLERDRGKYTEFFTSTLMIEWTLRLFMQRHNFSDRRTALDRIKQQETAYFASLANDHQPMRHK</sequence>
<dbReference type="Proteomes" id="UP000069272">
    <property type="component" value="Chromosome 2R"/>
</dbReference>
<dbReference type="VEuPathDB" id="VectorBase:AALB20_032986"/>
<evidence type="ECO:0000256" key="1">
    <source>
        <dbReference type="SAM" id="MobiDB-lite"/>
    </source>
</evidence>
<organism evidence="2 3">
    <name type="scientific">Anopheles albimanus</name>
    <name type="common">New world malaria mosquito</name>
    <dbReference type="NCBI Taxonomy" id="7167"/>
    <lineage>
        <taxon>Eukaryota</taxon>
        <taxon>Metazoa</taxon>
        <taxon>Ecdysozoa</taxon>
        <taxon>Arthropoda</taxon>
        <taxon>Hexapoda</taxon>
        <taxon>Insecta</taxon>
        <taxon>Pterygota</taxon>
        <taxon>Neoptera</taxon>
        <taxon>Endopterygota</taxon>
        <taxon>Diptera</taxon>
        <taxon>Nematocera</taxon>
        <taxon>Culicoidea</taxon>
        <taxon>Culicidae</taxon>
        <taxon>Anophelinae</taxon>
        <taxon>Anopheles</taxon>
    </lineage>
</organism>
<accession>A0A182FAM3</accession>
<reference evidence="2" key="2">
    <citation type="submission" date="2022-08" db="UniProtKB">
        <authorList>
            <consortium name="EnsemblMetazoa"/>
        </authorList>
    </citation>
    <scope>IDENTIFICATION</scope>
    <source>
        <strain evidence="2">STECLA/ALBI9_A</strain>
    </source>
</reference>
<dbReference type="AlphaFoldDB" id="A0A182FAM3"/>
<protein>
    <submittedName>
        <fullName evidence="2">Uncharacterized protein</fullName>
    </submittedName>
</protein>